<gene>
    <name evidence="2" type="ORF">KIL84_021463</name>
</gene>
<keyword evidence="3" id="KW-1185">Reference proteome</keyword>
<protein>
    <submittedName>
        <fullName evidence="2">Uncharacterized protein</fullName>
    </submittedName>
</protein>
<dbReference type="AlphaFoldDB" id="A0A9D4AZ08"/>
<evidence type="ECO:0000313" key="3">
    <source>
        <dbReference type="Proteomes" id="UP000827986"/>
    </source>
</evidence>
<feature type="region of interest" description="Disordered" evidence="1">
    <location>
        <begin position="30"/>
        <end position="53"/>
    </location>
</feature>
<comment type="caution">
    <text evidence="2">The sequence shown here is derived from an EMBL/GenBank/DDBJ whole genome shotgun (WGS) entry which is preliminary data.</text>
</comment>
<accession>A0A9D4AZ08</accession>
<reference evidence="2" key="1">
    <citation type="submission" date="2021-09" db="EMBL/GenBank/DDBJ databases">
        <title>The genome of Mauremys mutica provides insights into the evolution of semi-aquatic lifestyle.</title>
        <authorList>
            <person name="Gong S."/>
            <person name="Gao Y."/>
        </authorList>
    </citation>
    <scope>NUCLEOTIDE SEQUENCE</scope>
    <source>
        <strain evidence="2">MM-2020</strain>
        <tissue evidence="2">Muscle</tissue>
    </source>
</reference>
<evidence type="ECO:0000313" key="2">
    <source>
        <dbReference type="EMBL" id="KAH1175049.1"/>
    </source>
</evidence>
<dbReference type="Proteomes" id="UP000827986">
    <property type="component" value="Unassembled WGS sequence"/>
</dbReference>
<sequence>MDSFISHWLHWGFERVEWGRSPAERALAVAGGLSGGEDPSSSQREGEPMHSSPVLQLSRAALGCFPLLKGALLYGNLCGSRAGLRGRFVAVGETSPKGRSVLFTLPQTQP</sequence>
<dbReference type="EMBL" id="JAHDVG010000478">
    <property type="protein sequence ID" value="KAH1175049.1"/>
    <property type="molecule type" value="Genomic_DNA"/>
</dbReference>
<name>A0A9D4AZ08_9SAUR</name>
<evidence type="ECO:0000256" key="1">
    <source>
        <dbReference type="SAM" id="MobiDB-lite"/>
    </source>
</evidence>
<proteinExistence type="predicted"/>
<organism evidence="2 3">
    <name type="scientific">Mauremys mutica</name>
    <name type="common">yellowpond turtle</name>
    <dbReference type="NCBI Taxonomy" id="74926"/>
    <lineage>
        <taxon>Eukaryota</taxon>
        <taxon>Metazoa</taxon>
        <taxon>Chordata</taxon>
        <taxon>Craniata</taxon>
        <taxon>Vertebrata</taxon>
        <taxon>Euteleostomi</taxon>
        <taxon>Archelosauria</taxon>
        <taxon>Testudinata</taxon>
        <taxon>Testudines</taxon>
        <taxon>Cryptodira</taxon>
        <taxon>Durocryptodira</taxon>
        <taxon>Testudinoidea</taxon>
        <taxon>Geoemydidae</taxon>
        <taxon>Geoemydinae</taxon>
        <taxon>Mauremys</taxon>
    </lineage>
</organism>